<reference evidence="14 15" key="1">
    <citation type="submission" date="2016-10" db="EMBL/GenBank/DDBJ databases">
        <authorList>
            <person name="de Groot N.N."/>
        </authorList>
    </citation>
    <scope>NUCLEOTIDE SEQUENCE [LARGE SCALE GENOMIC DNA]</scope>
    <source>
        <strain evidence="14 15">TC2-24</strain>
    </source>
</reference>
<dbReference type="Gene3D" id="3.30.70.560">
    <property type="entry name" value="7,8-Dihydro-6-hydroxymethylpterin-pyrophosphokinase HPPK"/>
    <property type="match status" value="1"/>
</dbReference>
<feature type="domain" description="7,8-dihydro-6-hydroxymethylpterin-pyrophosphokinase" evidence="13">
    <location>
        <begin position="10"/>
        <end position="121"/>
    </location>
</feature>
<dbReference type="GO" id="GO:0003848">
    <property type="term" value="F:2-amino-4-hydroxy-6-hydroxymethyldihydropteridine diphosphokinase activity"/>
    <property type="evidence" value="ECO:0007669"/>
    <property type="project" value="UniProtKB-EC"/>
</dbReference>
<dbReference type="AlphaFoldDB" id="A0A1I0M410"/>
<keyword evidence="8" id="KW-0067">ATP-binding</keyword>
<evidence type="ECO:0000256" key="8">
    <source>
        <dbReference type="ARBA" id="ARBA00022840"/>
    </source>
</evidence>
<evidence type="ECO:0000256" key="12">
    <source>
        <dbReference type="ARBA" id="ARBA00033413"/>
    </source>
</evidence>
<evidence type="ECO:0000256" key="7">
    <source>
        <dbReference type="ARBA" id="ARBA00022777"/>
    </source>
</evidence>
<keyword evidence="9" id="KW-0289">Folate biosynthesis</keyword>
<gene>
    <name evidence="14" type="ORF">SAMN04487850_0316</name>
</gene>
<dbReference type="Proteomes" id="UP000199373">
    <property type="component" value="Unassembled WGS sequence"/>
</dbReference>
<comment type="similarity">
    <text evidence="2">Belongs to the HPPK family.</text>
</comment>
<dbReference type="PANTHER" id="PTHR43071">
    <property type="entry name" value="2-AMINO-4-HYDROXY-6-HYDROXYMETHYLDIHYDROPTERIDINE PYROPHOSPHOKINASE"/>
    <property type="match status" value="1"/>
</dbReference>
<dbReference type="EMBL" id="FOIQ01000001">
    <property type="protein sequence ID" value="SEV83215.1"/>
    <property type="molecule type" value="Genomic_DNA"/>
</dbReference>
<evidence type="ECO:0000313" key="14">
    <source>
        <dbReference type="EMBL" id="SEV83215.1"/>
    </source>
</evidence>
<evidence type="ECO:0000256" key="4">
    <source>
        <dbReference type="ARBA" id="ARBA00016218"/>
    </source>
</evidence>
<dbReference type="InterPro" id="IPR035907">
    <property type="entry name" value="Hppk_sf"/>
</dbReference>
<evidence type="ECO:0000256" key="11">
    <source>
        <dbReference type="ARBA" id="ARBA00029766"/>
    </source>
</evidence>
<name>A0A1I0M410_9BACT</name>
<evidence type="ECO:0000256" key="2">
    <source>
        <dbReference type="ARBA" id="ARBA00005810"/>
    </source>
</evidence>
<dbReference type="Pfam" id="PF01288">
    <property type="entry name" value="HPPK"/>
    <property type="match status" value="1"/>
</dbReference>
<dbReference type="GO" id="GO:0046654">
    <property type="term" value="P:tetrahydrofolate biosynthetic process"/>
    <property type="evidence" value="ECO:0007669"/>
    <property type="project" value="UniProtKB-UniPathway"/>
</dbReference>
<dbReference type="RefSeq" id="WP_091899406.1">
    <property type="nucleotide sequence ID" value="NZ_FOIQ01000001.1"/>
</dbReference>
<evidence type="ECO:0000256" key="1">
    <source>
        <dbReference type="ARBA" id="ARBA00005051"/>
    </source>
</evidence>
<evidence type="ECO:0000256" key="9">
    <source>
        <dbReference type="ARBA" id="ARBA00022909"/>
    </source>
</evidence>
<dbReference type="InterPro" id="IPR000550">
    <property type="entry name" value="Hppk"/>
</dbReference>
<evidence type="ECO:0000256" key="10">
    <source>
        <dbReference type="ARBA" id="ARBA00029409"/>
    </source>
</evidence>
<keyword evidence="7 14" id="KW-0418">Kinase</keyword>
<dbReference type="SUPFAM" id="SSF55083">
    <property type="entry name" value="6-hydroxymethyl-7,8-dihydropterin pyrophosphokinase, HPPK"/>
    <property type="match status" value="1"/>
</dbReference>
<comment type="pathway">
    <text evidence="1">Cofactor biosynthesis; tetrahydrofolate biosynthesis; 2-amino-4-hydroxy-6-hydroxymethyl-7,8-dihydropteridine diphosphate from 7,8-dihydroneopterin triphosphate: step 4/4.</text>
</comment>
<organism evidence="14 15">
    <name type="scientific">Prevotella aff. ruminicola Tc2-24</name>
    <dbReference type="NCBI Taxonomy" id="81582"/>
    <lineage>
        <taxon>Bacteria</taxon>
        <taxon>Pseudomonadati</taxon>
        <taxon>Bacteroidota</taxon>
        <taxon>Bacteroidia</taxon>
        <taxon>Bacteroidales</taxon>
        <taxon>Prevotellaceae</taxon>
        <taxon>Prevotella</taxon>
    </lineage>
</organism>
<keyword evidence="6" id="KW-0547">Nucleotide-binding</keyword>
<dbReference type="UniPathway" id="UPA00077">
    <property type="reaction ID" value="UER00155"/>
</dbReference>
<dbReference type="GO" id="GO:0046656">
    <property type="term" value="P:folic acid biosynthetic process"/>
    <property type="evidence" value="ECO:0007669"/>
    <property type="project" value="UniProtKB-KW"/>
</dbReference>
<sequence>MTHKKHQIIICLASNENQEQNLKAAREQLSLLLSDLHFTSEQWTEPIHSICPAPYLNQLCKAKTDFSLNLTNEVLKEIEKRQGRTHNEDGIVTIDLDLLQYDDELLHIRDWERDYVKNLISEL</sequence>
<dbReference type="EC" id="2.7.6.3" evidence="3"/>
<evidence type="ECO:0000313" key="15">
    <source>
        <dbReference type="Proteomes" id="UP000199373"/>
    </source>
</evidence>
<proteinExistence type="inferred from homology"/>
<evidence type="ECO:0000259" key="13">
    <source>
        <dbReference type="Pfam" id="PF01288"/>
    </source>
</evidence>
<keyword evidence="15" id="KW-1185">Reference proteome</keyword>
<accession>A0A1I0M410</accession>
<dbReference type="GO" id="GO:0005524">
    <property type="term" value="F:ATP binding"/>
    <property type="evidence" value="ECO:0007669"/>
    <property type="project" value="UniProtKB-KW"/>
</dbReference>
<dbReference type="GO" id="GO:0016301">
    <property type="term" value="F:kinase activity"/>
    <property type="evidence" value="ECO:0007669"/>
    <property type="project" value="UniProtKB-KW"/>
</dbReference>
<evidence type="ECO:0000256" key="5">
    <source>
        <dbReference type="ARBA" id="ARBA00022679"/>
    </source>
</evidence>
<keyword evidence="5" id="KW-0808">Transferase</keyword>
<evidence type="ECO:0000256" key="6">
    <source>
        <dbReference type="ARBA" id="ARBA00022741"/>
    </source>
</evidence>
<dbReference type="PANTHER" id="PTHR43071:SF1">
    <property type="entry name" value="2-AMINO-4-HYDROXY-6-HYDROXYMETHYLDIHYDROPTERIDINE PYROPHOSPHOKINASE"/>
    <property type="match status" value="1"/>
</dbReference>
<comment type="function">
    <text evidence="10">Catalyzes the transfer of pyrophosphate from adenosine triphosphate (ATP) to 6-hydroxymethyl-7,8-dihydropterin, an enzymatic step in folate biosynthesis pathway.</text>
</comment>
<evidence type="ECO:0000256" key="3">
    <source>
        <dbReference type="ARBA" id="ARBA00013253"/>
    </source>
</evidence>
<protein>
    <recommendedName>
        <fullName evidence="4">2-amino-4-hydroxy-6-hydroxymethyldihydropteridine pyrophosphokinase</fullName>
        <ecNumber evidence="3">2.7.6.3</ecNumber>
    </recommendedName>
    <alternativeName>
        <fullName evidence="11">6-hydroxymethyl-7,8-dihydropterin pyrophosphokinase</fullName>
    </alternativeName>
    <alternativeName>
        <fullName evidence="12">7,8-dihydro-6-hydroxymethylpterin-pyrophosphokinase</fullName>
    </alternativeName>
</protein>